<feature type="region of interest" description="Disordered" evidence="1">
    <location>
        <begin position="498"/>
        <end position="532"/>
    </location>
</feature>
<dbReference type="EMBL" id="QGKX02001290">
    <property type="protein sequence ID" value="KAF3541482.1"/>
    <property type="molecule type" value="Genomic_DNA"/>
</dbReference>
<accession>A0A8S9QNS0</accession>
<organism evidence="2 3">
    <name type="scientific">Brassica cretica</name>
    <name type="common">Mustard</name>
    <dbReference type="NCBI Taxonomy" id="69181"/>
    <lineage>
        <taxon>Eukaryota</taxon>
        <taxon>Viridiplantae</taxon>
        <taxon>Streptophyta</taxon>
        <taxon>Embryophyta</taxon>
        <taxon>Tracheophyta</taxon>
        <taxon>Spermatophyta</taxon>
        <taxon>Magnoliopsida</taxon>
        <taxon>eudicotyledons</taxon>
        <taxon>Gunneridae</taxon>
        <taxon>Pentapetalae</taxon>
        <taxon>rosids</taxon>
        <taxon>malvids</taxon>
        <taxon>Brassicales</taxon>
        <taxon>Brassicaceae</taxon>
        <taxon>Brassiceae</taxon>
        <taxon>Brassica</taxon>
    </lineage>
</organism>
<gene>
    <name evidence="2" type="ORF">F2Q69_00022643</name>
</gene>
<feature type="compositionally biased region" description="Basic and acidic residues" evidence="1">
    <location>
        <begin position="270"/>
        <end position="294"/>
    </location>
</feature>
<feature type="compositionally biased region" description="Basic and acidic residues" evidence="1">
    <location>
        <begin position="500"/>
        <end position="510"/>
    </location>
</feature>
<evidence type="ECO:0000256" key="1">
    <source>
        <dbReference type="SAM" id="MobiDB-lite"/>
    </source>
</evidence>
<sequence length="638" mass="70449">MSTDDADNMQTPLNGGSDTNLHTPAADISAANTPANAATLEEFKKMFATYEKRPEEQDKLVNTLTKQVETLTARTRTIRPRGTTKARGKRLDFTTPHDRPGISREHPSGQNPSETSPAEKRNSESPPPPAKDTEANEVKHVDLDPSDFSNDTEEDADKHPRRTRSRSAREISPPDEGKFASAQKKSDEQGKLVASLAKQVETLTAKARSKTPRGTTRARSGRRLDFETPGNRAAHADKASSGQNPDETLQPGAQPTAENLPPPTGSNEGEEIKRIDLDISDQSDHSDDGADIHPRRTRSQSARQDASFERPMTEEEENLYWITGTFRKVYVNLAFLRLTKLDGVNFGSYSLALEGGDPQTHDGTPVDANADKTPAGNVSAVTADTAILDQMKEMFASAQKKLDEQGKLVASLAKQVETLTAKAMSKASCGTTRARSGRRLDFETPGNRAAHVDKASSGQNPDETLQPGAQPTAENLPPPSGSNEGEEIERIDLDISYQSDHSDDGADIHPRRTRSQSARKDASYERPKTEEEENLYWVEQEELAEKQARIHRSQHRQARKAARNPDEIHDLREYVAKTAAEVKAVKSQIHHATTTAPEINRLLEEARKTLFTARITETNRDVAKLKFKTRQTTVRTRP</sequence>
<feature type="region of interest" description="Disordered" evidence="1">
    <location>
        <begin position="68"/>
        <end position="312"/>
    </location>
</feature>
<feature type="compositionally biased region" description="Polar residues" evidence="1">
    <location>
        <begin position="456"/>
        <end position="473"/>
    </location>
</feature>
<feature type="region of interest" description="Disordered" evidence="1">
    <location>
        <begin position="1"/>
        <end position="30"/>
    </location>
</feature>
<evidence type="ECO:0000313" key="3">
    <source>
        <dbReference type="Proteomes" id="UP000712600"/>
    </source>
</evidence>
<protein>
    <submittedName>
        <fullName evidence="2">Uncharacterized protein</fullName>
    </submittedName>
</protein>
<feature type="compositionally biased region" description="Basic and acidic residues" evidence="1">
    <location>
        <begin position="131"/>
        <end position="143"/>
    </location>
</feature>
<dbReference type="Proteomes" id="UP000712600">
    <property type="component" value="Unassembled WGS sequence"/>
</dbReference>
<feature type="compositionally biased region" description="Basic and acidic residues" evidence="1">
    <location>
        <begin position="518"/>
        <end position="529"/>
    </location>
</feature>
<feature type="compositionally biased region" description="Basic and acidic residues" evidence="1">
    <location>
        <begin position="89"/>
        <end position="107"/>
    </location>
</feature>
<dbReference type="AlphaFoldDB" id="A0A8S9QNS0"/>
<proteinExistence type="predicted"/>
<feature type="compositionally biased region" description="Basic residues" evidence="1">
    <location>
        <begin position="76"/>
        <end position="88"/>
    </location>
</feature>
<reference evidence="2" key="1">
    <citation type="submission" date="2019-12" db="EMBL/GenBank/DDBJ databases">
        <title>Genome sequencing and annotation of Brassica cretica.</title>
        <authorList>
            <person name="Studholme D.J."/>
            <person name="Sarris P."/>
        </authorList>
    </citation>
    <scope>NUCLEOTIDE SEQUENCE</scope>
    <source>
        <strain evidence="2">PFS-109/04</strain>
        <tissue evidence="2">Leaf</tissue>
    </source>
</reference>
<feature type="compositionally biased region" description="Polar residues" evidence="1">
    <location>
        <begin position="8"/>
        <end position="22"/>
    </location>
</feature>
<name>A0A8S9QNS0_BRACR</name>
<feature type="compositionally biased region" description="Polar residues" evidence="1">
    <location>
        <begin position="240"/>
        <end position="257"/>
    </location>
</feature>
<comment type="caution">
    <text evidence="2">The sequence shown here is derived from an EMBL/GenBank/DDBJ whole genome shotgun (WGS) entry which is preliminary data.</text>
</comment>
<feature type="region of interest" description="Disordered" evidence="1">
    <location>
        <begin position="423"/>
        <end position="485"/>
    </location>
</feature>
<evidence type="ECO:0000313" key="2">
    <source>
        <dbReference type="EMBL" id="KAF3541482.1"/>
    </source>
</evidence>